<dbReference type="Proteomes" id="UP000031971">
    <property type="component" value="Unassembled WGS sequence"/>
</dbReference>
<comment type="caution">
    <text evidence="1">The sequence shown here is derived from an EMBL/GenBank/DDBJ whole genome shotgun (WGS) entry which is preliminary data.</text>
</comment>
<gene>
    <name evidence="1" type="ORF">CCC_01912</name>
</gene>
<dbReference type="AlphaFoldDB" id="A0A0C2YZI3"/>
<accession>A0A0C2YZI3</accession>
<reference evidence="1 2" key="1">
    <citation type="submission" date="2015-01" db="EMBL/GenBank/DDBJ databases">
        <title>Genome Sequence of Magnetospirillum magnetotacticum Strain MS-1.</title>
        <authorList>
            <person name="Marinov G.K."/>
            <person name="Smalley M.D."/>
            <person name="DeSalvo G."/>
        </authorList>
    </citation>
    <scope>NUCLEOTIDE SEQUENCE [LARGE SCALE GENOMIC DNA]</scope>
    <source>
        <strain evidence="1 2">MS-1</strain>
    </source>
</reference>
<dbReference type="EMBL" id="JXSL01000010">
    <property type="protein sequence ID" value="KIM00494.1"/>
    <property type="molecule type" value="Genomic_DNA"/>
</dbReference>
<evidence type="ECO:0000313" key="2">
    <source>
        <dbReference type="Proteomes" id="UP000031971"/>
    </source>
</evidence>
<proteinExistence type="predicted"/>
<evidence type="ECO:0000313" key="1">
    <source>
        <dbReference type="EMBL" id="KIM00494.1"/>
    </source>
</evidence>
<organism evidence="1 2">
    <name type="scientific">Paramagnetospirillum magnetotacticum MS-1</name>
    <dbReference type="NCBI Taxonomy" id="272627"/>
    <lineage>
        <taxon>Bacteria</taxon>
        <taxon>Pseudomonadati</taxon>
        <taxon>Pseudomonadota</taxon>
        <taxon>Alphaproteobacteria</taxon>
        <taxon>Rhodospirillales</taxon>
        <taxon>Magnetospirillaceae</taxon>
        <taxon>Paramagnetospirillum</taxon>
    </lineage>
</organism>
<sequence>MAVLLADILETNHRRPRSRAERGLLMPQEAADARVLMRWRPLSSLPRLPGLG</sequence>
<dbReference type="STRING" id="272627.CCC_01912"/>
<protein>
    <submittedName>
        <fullName evidence="1">Uncharacterized protein</fullName>
    </submittedName>
</protein>
<keyword evidence="2" id="KW-1185">Reference proteome</keyword>
<name>A0A0C2YZI3_PARME</name>